<accession>A0A7G9SHL8</accession>
<evidence type="ECO:0000313" key="2">
    <source>
        <dbReference type="EMBL" id="QNN67343.1"/>
    </source>
</evidence>
<dbReference type="KEGG" id="slut:H9L13_12175"/>
<dbReference type="RefSeq" id="WP_187537932.1">
    <property type="nucleotide sequence ID" value="NZ_BAABJT010000001.1"/>
</dbReference>
<evidence type="ECO:0000256" key="1">
    <source>
        <dbReference type="SAM" id="SignalP"/>
    </source>
</evidence>
<evidence type="ECO:0000313" key="3">
    <source>
        <dbReference type="Proteomes" id="UP000515971"/>
    </source>
</evidence>
<organism evidence="2 3">
    <name type="scientific">Sphingomonas lutea</name>
    <dbReference type="NCBI Taxonomy" id="1045317"/>
    <lineage>
        <taxon>Bacteria</taxon>
        <taxon>Pseudomonadati</taxon>
        <taxon>Pseudomonadota</taxon>
        <taxon>Alphaproteobacteria</taxon>
        <taxon>Sphingomonadales</taxon>
        <taxon>Sphingomonadaceae</taxon>
        <taxon>Sphingomonas</taxon>
    </lineage>
</organism>
<gene>
    <name evidence="2" type="ORF">H9L13_12175</name>
</gene>
<feature type="chain" id="PRO_5028952836" evidence="1">
    <location>
        <begin position="25"/>
        <end position="64"/>
    </location>
</feature>
<dbReference type="Proteomes" id="UP000515971">
    <property type="component" value="Chromosome"/>
</dbReference>
<keyword evidence="3" id="KW-1185">Reference proteome</keyword>
<protein>
    <submittedName>
        <fullName evidence="2">Uncharacterized protein</fullName>
    </submittedName>
</protein>
<feature type="signal peptide" evidence="1">
    <location>
        <begin position="1"/>
        <end position="24"/>
    </location>
</feature>
<sequence>MFDRSMLRDAAFAILLGVPTLALARPQSEPAPLNAPAAQPLVEQAAIADQSQAERRFTVSDTQA</sequence>
<dbReference type="AlphaFoldDB" id="A0A7G9SHL8"/>
<dbReference type="EMBL" id="CP060718">
    <property type="protein sequence ID" value="QNN67343.1"/>
    <property type="molecule type" value="Genomic_DNA"/>
</dbReference>
<reference evidence="2 3" key="1">
    <citation type="submission" date="2020-08" db="EMBL/GenBank/DDBJ databases">
        <title>Genome sequence of Sphingomonas lutea KCTC 23642T.</title>
        <authorList>
            <person name="Hyun D.-W."/>
            <person name="Bae J.-W."/>
        </authorList>
    </citation>
    <scope>NUCLEOTIDE SEQUENCE [LARGE SCALE GENOMIC DNA]</scope>
    <source>
        <strain evidence="2 3">KCTC 23642</strain>
    </source>
</reference>
<name>A0A7G9SHL8_9SPHN</name>
<proteinExistence type="predicted"/>
<keyword evidence="1" id="KW-0732">Signal</keyword>